<keyword evidence="2" id="KW-1185">Reference proteome</keyword>
<organism evidence="1 2">
    <name type="scientific">Auricularia subglabra (strain TFB-10046 / SS5)</name>
    <name type="common">White-rot fungus</name>
    <name type="synonym">Auricularia delicata (strain TFB10046)</name>
    <dbReference type="NCBI Taxonomy" id="717982"/>
    <lineage>
        <taxon>Eukaryota</taxon>
        <taxon>Fungi</taxon>
        <taxon>Dikarya</taxon>
        <taxon>Basidiomycota</taxon>
        <taxon>Agaricomycotina</taxon>
        <taxon>Agaricomycetes</taxon>
        <taxon>Auriculariales</taxon>
        <taxon>Auriculariaceae</taxon>
        <taxon>Auricularia</taxon>
    </lineage>
</organism>
<gene>
    <name evidence="1" type="ORF">AURDEDRAFT_178636</name>
</gene>
<dbReference type="AlphaFoldDB" id="J0WKM2"/>
<protein>
    <submittedName>
        <fullName evidence="1">Uncharacterized protein</fullName>
    </submittedName>
</protein>
<accession>J0WKM2</accession>
<reference evidence="2" key="1">
    <citation type="journal article" date="2012" name="Science">
        <title>The Paleozoic origin of enzymatic lignin decomposition reconstructed from 31 fungal genomes.</title>
        <authorList>
            <person name="Floudas D."/>
            <person name="Binder M."/>
            <person name="Riley R."/>
            <person name="Barry K."/>
            <person name="Blanchette R.A."/>
            <person name="Henrissat B."/>
            <person name="Martinez A.T."/>
            <person name="Otillar R."/>
            <person name="Spatafora J.W."/>
            <person name="Yadav J.S."/>
            <person name="Aerts A."/>
            <person name="Benoit I."/>
            <person name="Boyd A."/>
            <person name="Carlson A."/>
            <person name="Copeland A."/>
            <person name="Coutinho P.M."/>
            <person name="de Vries R.P."/>
            <person name="Ferreira P."/>
            <person name="Findley K."/>
            <person name="Foster B."/>
            <person name="Gaskell J."/>
            <person name="Glotzer D."/>
            <person name="Gorecki P."/>
            <person name="Heitman J."/>
            <person name="Hesse C."/>
            <person name="Hori C."/>
            <person name="Igarashi K."/>
            <person name="Jurgens J.A."/>
            <person name="Kallen N."/>
            <person name="Kersten P."/>
            <person name="Kohler A."/>
            <person name="Kuees U."/>
            <person name="Kumar T.K.A."/>
            <person name="Kuo A."/>
            <person name="LaButti K."/>
            <person name="Larrondo L.F."/>
            <person name="Lindquist E."/>
            <person name="Ling A."/>
            <person name="Lombard V."/>
            <person name="Lucas S."/>
            <person name="Lundell T."/>
            <person name="Martin R."/>
            <person name="McLaughlin D.J."/>
            <person name="Morgenstern I."/>
            <person name="Morin E."/>
            <person name="Murat C."/>
            <person name="Nagy L.G."/>
            <person name="Nolan M."/>
            <person name="Ohm R.A."/>
            <person name="Patyshakuliyeva A."/>
            <person name="Rokas A."/>
            <person name="Ruiz-Duenas F.J."/>
            <person name="Sabat G."/>
            <person name="Salamov A."/>
            <person name="Samejima M."/>
            <person name="Schmutz J."/>
            <person name="Slot J.C."/>
            <person name="St John F."/>
            <person name="Stenlid J."/>
            <person name="Sun H."/>
            <person name="Sun S."/>
            <person name="Syed K."/>
            <person name="Tsang A."/>
            <person name="Wiebenga A."/>
            <person name="Young D."/>
            <person name="Pisabarro A."/>
            <person name="Eastwood D.C."/>
            <person name="Martin F."/>
            <person name="Cullen D."/>
            <person name="Grigoriev I.V."/>
            <person name="Hibbett D.S."/>
        </authorList>
    </citation>
    <scope>NUCLEOTIDE SEQUENCE [LARGE SCALE GENOMIC DNA]</scope>
    <source>
        <strain evidence="2">TFB10046</strain>
    </source>
</reference>
<dbReference type="Proteomes" id="UP000006514">
    <property type="component" value="Unassembled WGS sequence"/>
</dbReference>
<dbReference type="OrthoDB" id="3192267at2759"/>
<dbReference type="EMBL" id="JH689100">
    <property type="protein sequence ID" value="EJD32310.1"/>
    <property type="molecule type" value="Genomic_DNA"/>
</dbReference>
<sequence>MVSPDSADFVISPSVPEPVVHSLSPSLAVTGVRVSEAPGAVGDRMFVIDAIAAEPRFDGPGDFCRFRPKLKSQDNE</sequence>
<evidence type="ECO:0000313" key="2">
    <source>
        <dbReference type="Proteomes" id="UP000006514"/>
    </source>
</evidence>
<name>J0WKM2_AURST</name>
<dbReference type="KEGG" id="adl:AURDEDRAFT_178636"/>
<dbReference type="InParanoid" id="J0WKM2"/>
<evidence type="ECO:0000313" key="1">
    <source>
        <dbReference type="EMBL" id="EJD32310.1"/>
    </source>
</evidence>
<proteinExistence type="predicted"/>